<comment type="caution">
    <text evidence="5">The sequence shown here is derived from an EMBL/GenBank/DDBJ whole genome shotgun (WGS) entry which is preliminary data.</text>
</comment>
<dbReference type="PANTHER" id="PTHR10353:SF136">
    <property type="entry name" value="ARYL-PHOSPHO-BETA-D-GLUCOSIDASE BGLC"/>
    <property type="match status" value="1"/>
</dbReference>
<proteinExistence type="inferred from homology"/>
<accession>F7NFX4</accession>
<dbReference type="InterPro" id="IPR017853">
    <property type="entry name" value="GH"/>
</dbReference>
<sequence length="483" mass="55617">MEHKMLKPFPKDFLWGASTAAFQVEGAWDEDGKGLSIMDEQELAAGVADFKVAVDHYHRYREDIALFAEMGLKAYRFSISWARIFPKGNDPEPNEKGLQHYDAVIDECLKYGIEPIVTIFHFEMPAALIKEYGGWASRQSIEDFDRYSRVLFKRYGDRVRYWLTINEGNIRIAFGDHLLGGKIKDDKQRFQMGHHMTLAQAKAMVSCHELLPQAKIGSAPSNTIIYPASSNPEDVLAARDYDLLRSGLTLDPLYKGYYPKALWSFWEERGIAPDMEAGDLELFKKARPDFLAFNYYGGHTVRYYPETAELYTVPADVAARYNVSQSYIRKISREKQAGIAQEVVNPHIRQGEFRIIDPVGLRATLRDLYEKYNVPLIITENGCAAAEEFTADGKIHDTYRIEYLREHIRQCQIAINEGVELFGYCPWTAIDVVSVKEGIGKRYGFIYVNRTDTDLRDLKRYRKDSFYWYKQVIESNGENLETQ</sequence>
<dbReference type="GO" id="GO:0008422">
    <property type="term" value="F:beta-glucosidase activity"/>
    <property type="evidence" value="ECO:0007669"/>
    <property type="project" value="TreeGrafter"/>
</dbReference>
<evidence type="ECO:0000256" key="2">
    <source>
        <dbReference type="ARBA" id="ARBA00022801"/>
    </source>
</evidence>
<keyword evidence="3" id="KW-0326">Glycosidase</keyword>
<keyword evidence="6" id="KW-1185">Reference proteome</keyword>
<dbReference type="PROSITE" id="PS00653">
    <property type="entry name" value="GLYCOSYL_HYDROL_F1_2"/>
    <property type="match status" value="1"/>
</dbReference>
<keyword evidence="2 5" id="KW-0378">Hydrolase</keyword>
<dbReference type="PANTHER" id="PTHR10353">
    <property type="entry name" value="GLYCOSYL HYDROLASE"/>
    <property type="match status" value="1"/>
</dbReference>
<dbReference type="Gene3D" id="3.20.20.80">
    <property type="entry name" value="Glycosidases"/>
    <property type="match status" value="1"/>
</dbReference>
<dbReference type="eggNOG" id="COG2723">
    <property type="taxonomic scope" value="Bacteria"/>
</dbReference>
<organism evidence="5 6">
    <name type="scientific">Acetonema longum DSM 6540</name>
    <dbReference type="NCBI Taxonomy" id="1009370"/>
    <lineage>
        <taxon>Bacteria</taxon>
        <taxon>Bacillati</taxon>
        <taxon>Bacillota</taxon>
        <taxon>Negativicutes</taxon>
        <taxon>Acetonemataceae</taxon>
        <taxon>Acetonema</taxon>
    </lineage>
</organism>
<dbReference type="Proteomes" id="UP000003240">
    <property type="component" value="Unassembled WGS sequence"/>
</dbReference>
<comment type="similarity">
    <text evidence="1 4">Belongs to the glycosyl hydrolase 1 family.</text>
</comment>
<reference evidence="5 6" key="1">
    <citation type="journal article" date="2011" name="EMBO J.">
        <title>Structural diversity of bacterial flagellar motors.</title>
        <authorList>
            <person name="Chen S."/>
            <person name="Beeby M."/>
            <person name="Murphy G.E."/>
            <person name="Leadbetter J.R."/>
            <person name="Hendrixson D.R."/>
            <person name="Briegel A."/>
            <person name="Li Z."/>
            <person name="Shi J."/>
            <person name="Tocheva E.I."/>
            <person name="Muller A."/>
            <person name="Dobro M.J."/>
            <person name="Jensen G.J."/>
        </authorList>
    </citation>
    <scope>NUCLEOTIDE SEQUENCE [LARGE SCALE GENOMIC DNA]</scope>
    <source>
        <strain evidence="5 6">DSM 6540</strain>
    </source>
</reference>
<dbReference type="GO" id="GO:0016052">
    <property type="term" value="P:carbohydrate catabolic process"/>
    <property type="evidence" value="ECO:0007669"/>
    <property type="project" value="TreeGrafter"/>
</dbReference>
<name>F7NFX4_9FIRM</name>
<dbReference type="OrthoDB" id="9765195at2"/>
<dbReference type="STRING" id="1009370.ALO_04788"/>
<dbReference type="InterPro" id="IPR001360">
    <property type="entry name" value="Glyco_hydro_1"/>
</dbReference>
<gene>
    <name evidence="5" type="ORF">ALO_04788</name>
</gene>
<evidence type="ECO:0000313" key="5">
    <source>
        <dbReference type="EMBL" id="EGO65037.1"/>
    </source>
</evidence>
<dbReference type="RefSeq" id="WP_004093321.1">
    <property type="nucleotide sequence ID" value="NZ_AFGF01000038.1"/>
</dbReference>
<protein>
    <submittedName>
        <fullName evidence="5">Glycoside hydrolase family 1</fullName>
    </submittedName>
</protein>
<dbReference type="Pfam" id="PF00232">
    <property type="entry name" value="Glyco_hydro_1"/>
    <property type="match status" value="1"/>
</dbReference>
<dbReference type="EMBL" id="AFGF01000038">
    <property type="protein sequence ID" value="EGO65037.1"/>
    <property type="molecule type" value="Genomic_DNA"/>
</dbReference>
<dbReference type="AlphaFoldDB" id="F7NFX4"/>
<evidence type="ECO:0000256" key="3">
    <source>
        <dbReference type="ARBA" id="ARBA00023295"/>
    </source>
</evidence>
<evidence type="ECO:0000256" key="4">
    <source>
        <dbReference type="RuleBase" id="RU003690"/>
    </source>
</evidence>
<dbReference type="InterPro" id="IPR033132">
    <property type="entry name" value="GH_1_N_CS"/>
</dbReference>
<evidence type="ECO:0000256" key="1">
    <source>
        <dbReference type="ARBA" id="ARBA00010838"/>
    </source>
</evidence>
<evidence type="ECO:0000313" key="6">
    <source>
        <dbReference type="Proteomes" id="UP000003240"/>
    </source>
</evidence>
<dbReference type="SUPFAM" id="SSF51445">
    <property type="entry name" value="(Trans)glycosidases"/>
    <property type="match status" value="1"/>
</dbReference>
<dbReference type="GO" id="GO:0005829">
    <property type="term" value="C:cytosol"/>
    <property type="evidence" value="ECO:0007669"/>
    <property type="project" value="TreeGrafter"/>
</dbReference>
<dbReference type="FunFam" id="3.20.20.80:FF:000004">
    <property type="entry name" value="Beta-glucosidase 6-phospho-beta-glucosidase"/>
    <property type="match status" value="1"/>
</dbReference>
<dbReference type="PRINTS" id="PR00131">
    <property type="entry name" value="GLHYDRLASE1"/>
</dbReference>